<proteinExistence type="predicted"/>
<reference evidence="3" key="1">
    <citation type="submission" date="2016-06" db="UniProtKB">
        <authorList>
            <consortium name="WormBaseParasite"/>
        </authorList>
    </citation>
    <scope>IDENTIFICATION</scope>
</reference>
<dbReference type="AlphaFoldDB" id="A0A183I8E0"/>
<evidence type="ECO:0000313" key="2">
    <source>
        <dbReference type="Proteomes" id="UP000267606"/>
    </source>
</evidence>
<sequence length="105" mass="12173">MQLWDISAKLDMNPYCSQLQQNNYSGIPVYMTNGYDQSKIGYGNGNSAANITQKQQQQQQNVALNQSWGQQWPYYLSAPHTSNIITPINQYNRPYQQMFVLIDFK</sequence>
<name>A0A183I8E0_9BILA</name>
<accession>A0A183I8E0</accession>
<dbReference type="Proteomes" id="UP000267606">
    <property type="component" value="Unassembled WGS sequence"/>
</dbReference>
<organism evidence="3">
    <name type="scientific">Onchocerca flexuosa</name>
    <dbReference type="NCBI Taxonomy" id="387005"/>
    <lineage>
        <taxon>Eukaryota</taxon>
        <taxon>Metazoa</taxon>
        <taxon>Ecdysozoa</taxon>
        <taxon>Nematoda</taxon>
        <taxon>Chromadorea</taxon>
        <taxon>Rhabditida</taxon>
        <taxon>Spirurina</taxon>
        <taxon>Spiruromorpha</taxon>
        <taxon>Filarioidea</taxon>
        <taxon>Onchocercidae</taxon>
        <taxon>Onchocerca</taxon>
    </lineage>
</organism>
<dbReference type="EMBL" id="UZAJ01043559">
    <property type="protein sequence ID" value="VDP25884.1"/>
    <property type="molecule type" value="Genomic_DNA"/>
</dbReference>
<dbReference type="WBParaSite" id="OFLC_0001601501-mRNA-1">
    <property type="protein sequence ID" value="OFLC_0001601501-mRNA-1"/>
    <property type="gene ID" value="OFLC_0001601501"/>
</dbReference>
<gene>
    <name evidence="1" type="ORF">OFLC_LOCUS16003</name>
</gene>
<dbReference type="STRING" id="387005.A0A183I8E0"/>
<reference evidence="1 2" key="2">
    <citation type="submission" date="2018-11" db="EMBL/GenBank/DDBJ databases">
        <authorList>
            <consortium name="Pathogen Informatics"/>
        </authorList>
    </citation>
    <scope>NUCLEOTIDE SEQUENCE [LARGE SCALE GENOMIC DNA]</scope>
</reference>
<evidence type="ECO:0000313" key="3">
    <source>
        <dbReference type="WBParaSite" id="OFLC_0001601501-mRNA-1"/>
    </source>
</evidence>
<protein>
    <submittedName>
        <fullName evidence="3">Protein transport protein SEC31</fullName>
    </submittedName>
</protein>
<keyword evidence="2" id="KW-1185">Reference proteome</keyword>
<evidence type="ECO:0000313" key="1">
    <source>
        <dbReference type="EMBL" id="VDP25884.1"/>
    </source>
</evidence>